<keyword evidence="8" id="KW-1133">Transmembrane helix</keyword>
<organism evidence="13 14">
    <name type="scientific">Dipteronia dyeriana</name>
    <dbReference type="NCBI Taxonomy" id="168575"/>
    <lineage>
        <taxon>Eukaryota</taxon>
        <taxon>Viridiplantae</taxon>
        <taxon>Streptophyta</taxon>
        <taxon>Embryophyta</taxon>
        <taxon>Tracheophyta</taxon>
        <taxon>Spermatophyta</taxon>
        <taxon>Magnoliopsida</taxon>
        <taxon>eudicotyledons</taxon>
        <taxon>Gunneridae</taxon>
        <taxon>Pentapetalae</taxon>
        <taxon>rosids</taxon>
        <taxon>malvids</taxon>
        <taxon>Sapindales</taxon>
        <taxon>Sapindaceae</taxon>
        <taxon>Hippocastanoideae</taxon>
        <taxon>Acereae</taxon>
        <taxon>Dipteronia</taxon>
    </lineage>
</organism>
<evidence type="ECO:0000256" key="6">
    <source>
        <dbReference type="ARBA" id="ARBA00022824"/>
    </source>
</evidence>
<dbReference type="PANTHER" id="PTHR12701">
    <property type="entry name" value="BCR-ASSOCIATED PROTEIN, BAP"/>
    <property type="match status" value="1"/>
</dbReference>
<evidence type="ECO:0000256" key="2">
    <source>
        <dbReference type="ARBA" id="ARBA00007956"/>
    </source>
</evidence>
<gene>
    <name evidence="13" type="ORF">Ddye_016911</name>
</gene>
<dbReference type="Proteomes" id="UP001280121">
    <property type="component" value="Unassembled WGS sequence"/>
</dbReference>
<dbReference type="GO" id="GO:0006886">
    <property type="term" value="P:intracellular protein transport"/>
    <property type="evidence" value="ECO:0007669"/>
    <property type="project" value="UniProtKB-UniRule"/>
</dbReference>
<sequence>MAAHSDRGGCRQSHRPGFLLYLSLMIDRLHHFIGELQLLQKTTEAAKMQNRGIEDGKSINAAAEENKTKNWGSEIATLKTKIKKLKSDCDAKAKEAKTAETEAEARKKQSEGFLLEYDRLLAENQDLRTQLQSIEQGLSQSDGKKSM</sequence>
<dbReference type="AlphaFoldDB" id="A0AAD9U8J5"/>
<evidence type="ECO:0000256" key="4">
    <source>
        <dbReference type="ARBA" id="ARBA00022692"/>
    </source>
</evidence>
<proteinExistence type="inferred from homology"/>
<evidence type="ECO:0000256" key="5">
    <source>
        <dbReference type="ARBA" id="ARBA00022703"/>
    </source>
</evidence>
<comment type="subcellular location">
    <subcellularLocation>
        <location evidence="1 11">Endoplasmic reticulum membrane</location>
        <topology evidence="1 11">Multi-pass membrane protein</topology>
    </subcellularLocation>
</comment>
<keyword evidence="9 12" id="KW-0175">Coiled coil</keyword>
<keyword evidence="6 11" id="KW-0256">Endoplasmic reticulum</keyword>
<dbReference type="GO" id="GO:0005789">
    <property type="term" value="C:endoplasmic reticulum membrane"/>
    <property type="evidence" value="ECO:0007669"/>
    <property type="project" value="UniProtKB-SubCell"/>
</dbReference>
<comment type="similarity">
    <text evidence="2 11">Belongs to the BCAP29/BCAP31 family.</text>
</comment>
<accession>A0AAD9U8J5</accession>
<reference evidence="13" key="1">
    <citation type="journal article" date="2023" name="Plant J.">
        <title>Genome sequences and population genomics provide insights into the demographic history, inbreeding, and mutation load of two 'living fossil' tree species of Dipteronia.</title>
        <authorList>
            <person name="Feng Y."/>
            <person name="Comes H.P."/>
            <person name="Chen J."/>
            <person name="Zhu S."/>
            <person name="Lu R."/>
            <person name="Zhang X."/>
            <person name="Li P."/>
            <person name="Qiu J."/>
            <person name="Olsen K.M."/>
            <person name="Qiu Y."/>
        </authorList>
    </citation>
    <scope>NUCLEOTIDE SEQUENCE</scope>
    <source>
        <strain evidence="13">KIB01</strain>
    </source>
</reference>
<dbReference type="GO" id="GO:0070973">
    <property type="term" value="P:protein localization to endoplasmic reticulum exit site"/>
    <property type="evidence" value="ECO:0007669"/>
    <property type="project" value="UniProtKB-UniRule"/>
</dbReference>
<keyword evidence="14" id="KW-1185">Reference proteome</keyword>
<evidence type="ECO:0000256" key="11">
    <source>
        <dbReference type="RuleBase" id="RU367026"/>
    </source>
</evidence>
<dbReference type="GO" id="GO:0006888">
    <property type="term" value="P:endoplasmic reticulum to Golgi vesicle-mediated transport"/>
    <property type="evidence" value="ECO:0007669"/>
    <property type="project" value="UniProtKB-UniRule"/>
</dbReference>
<dbReference type="InterPro" id="IPR008417">
    <property type="entry name" value="BAP29/BAP31"/>
</dbReference>
<name>A0AAD9U8J5_9ROSI</name>
<keyword evidence="11" id="KW-0931">ER-Golgi transport</keyword>
<dbReference type="EMBL" id="JANJYI010000005">
    <property type="protein sequence ID" value="KAK2649422.1"/>
    <property type="molecule type" value="Genomic_DNA"/>
</dbReference>
<comment type="function">
    <text evidence="11">May play a role in anterograde transport of membrane proteins from the endoplasmic reticulum to the Golgi.</text>
</comment>
<evidence type="ECO:0000256" key="9">
    <source>
        <dbReference type="ARBA" id="ARBA00023054"/>
    </source>
</evidence>
<keyword evidence="5" id="KW-0053">Apoptosis</keyword>
<dbReference type="FunFam" id="1.20.5.110:FF:000011">
    <property type="entry name" value="B-cell receptor-associated protein 29"/>
    <property type="match status" value="1"/>
</dbReference>
<evidence type="ECO:0000256" key="3">
    <source>
        <dbReference type="ARBA" id="ARBA00022448"/>
    </source>
</evidence>
<keyword evidence="4" id="KW-0812">Transmembrane</keyword>
<evidence type="ECO:0000313" key="14">
    <source>
        <dbReference type="Proteomes" id="UP001280121"/>
    </source>
</evidence>
<comment type="caution">
    <text evidence="13">The sequence shown here is derived from an EMBL/GenBank/DDBJ whole genome shotgun (WGS) entry which is preliminary data.</text>
</comment>
<dbReference type="Gene3D" id="1.20.5.110">
    <property type="match status" value="1"/>
</dbReference>
<feature type="coiled-coil region" evidence="12">
    <location>
        <begin position="75"/>
        <end position="137"/>
    </location>
</feature>
<evidence type="ECO:0000256" key="7">
    <source>
        <dbReference type="ARBA" id="ARBA00022927"/>
    </source>
</evidence>
<keyword evidence="7 11" id="KW-0653">Protein transport</keyword>
<dbReference type="PANTHER" id="PTHR12701:SF44">
    <property type="entry name" value="ENDOPLASMIC RETICULUM TRANSMEMBRANE PROTEIN"/>
    <property type="match status" value="1"/>
</dbReference>
<protein>
    <recommendedName>
        <fullName evidence="11">Endoplasmic reticulum transmembrane protein</fullName>
    </recommendedName>
</protein>
<evidence type="ECO:0000256" key="1">
    <source>
        <dbReference type="ARBA" id="ARBA00004477"/>
    </source>
</evidence>
<evidence type="ECO:0000256" key="10">
    <source>
        <dbReference type="ARBA" id="ARBA00023136"/>
    </source>
</evidence>
<evidence type="ECO:0000256" key="12">
    <source>
        <dbReference type="SAM" id="Coils"/>
    </source>
</evidence>
<keyword evidence="10" id="KW-0472">Membrane</keyword>
<evidence type="ECO:0000256" key="8">
    <source>
        <dbReference type="ARBA" id="ARBA00022989"/>
    </source>
</evidence>
<evidence type="ECO:0000313" key="13">
    <source>
        <dbReference type="EMBL" id="KAK2649422.1"/>
    </source>
</evidence>
<keyword evidence="3 11" id="KW-0813">Transport</keyword>